<dbReference type="Proteomes" id="UP000249495">
    <property type="component" value="Chromosome 1"/>
</dbReference>
<keyword evidence="2" id="KW-1185">Reference proteome</keyword>
<dbReference type="PRINTS" id="PR00507">
    <property type="entry name" value="N12N6MTFRASE"/>
</dbReference>
<name>A0A2X3Y0U2_9STRE</name>
<dbReference type="REBASE" id="255507">
    <property type="entry name" value="M.Sfe12278ORF1498P"/>
</dbReference>
<sequence length="223" mass="26068">MSGKLIKSKERVQKHGEVFTPPWIVNLMLDQVKKQTDDIYATFLEPAAGEGAFLTAILERKLESVTKQYDRRYWKTKSLFALASIYGIELLEDNLYYARQNLLNTFITFHESYNHSIGKSTNLYKAAHFIIQKNIVWGNTLMRLRPDGKLIMFSEWKRVKGYPSQVERVPFTYSSLFEEESDDGQPDLFEIEGQLNLFEDEHVGEAKKYKIVDILHVFKEEIE</sequence>
<protein>
    <submittedName>
        <fullName evidence="1">Type II restriction-modification system modification subunit</fullName>
    </submittedName>
</protein>
<dbReference type="KEGG" id="sfer:NCTC12278_01500"/>
<dbReference type="AlphaFoldDB" id="A0A2X3Y0U2"/>
<dbReference type="RefSeq" id="WP_018030345.1">
    <property type="nucleotide sequence ID" value="NZ_LS483343.1"/>
</dbReference>
<dbReference type="STRING" id="1123303.GCA_000372425_01017"/>
<dbReference type="SUPFAM" id="SSF53335">
    <property type="entry name" value="S-adenosyl-L-methionine-dependent methyltransferases"/>
    <property type="match status" value="1"/>
</dbReference>
<dbReference type="Gene3D" id="3.40.50.150">
    <property type="entry name" value="Vaccinia Virus protein VP39"/>
    <property type="match status" value="1"/>
</dbReference>
<gene>
    <name evidence="1" type="primary">llaBIIM</name>
    <name evidence="1" type="ORF">NCTC12278_01500</name>
</gene>
<evidence type="ECO:0000313" key="1">
    <source>
        <dbReference type="EMBL" id="SQF40921.1"/>
    </source>
</evidence>
<proteinExistence type="predicted"/>
<reference evidence="1 2" key="1">
    <citation type="submission" date="2018-06" db="EMBL/GenBank/DDBJ databases">
        <authorList>
            <consortium name="Pathogen Informatics"/>
            <person name="Doyle S."/>
        </authorList>
    </citation>
    <scope>NUCLEOTIDE SEQUENCE [LARGE SCALE GENOMIC DNA]</scope>
    <source>
        <strain evidence="1 2">NCTC12278</strain>
    </source>
</reference>
<dbReference type="InterPro" id="IPR029063">
    <property type="entry name" value="SAM-dependent_MTases_sf"/>
</dbReference>
<accession>A0A2X3Y0U2</accession>
<organism evidence="1 2">
    <name type="scientific">Streptococcus ferus</name>
    <dbReference type="NCBI Taxonomy" id="1345"/>
    <lineage>
        <taxon>Bacteria</taxon>
        <taxon>Bacillati</taxon>
        <taxon>Bacillota</taxon>
        <taxon>Bacilli</taxon>
        <taxon>Lactobacillales</taxon>
        <taxon>Streptococcaceae</taxon>
        <taxon>Streptococcus</taxon>
    </lineage>
</organism>
<evidence type="ECO:0000313" key="2">
    <source>
        <dbReference type="Proteomes" id="UP000249495"/>
    </source>
</evidence>
<dbReference type="OrthoDB" id="9815272at2"/>
<dbReference type="EMBL" id="LS483343">
    <property type="protein sequence ID" value="SQF40921.1"/>
    <property type="molecule type" value="Genomic_DNA"/>
</dbReference>